<comment type="subcellular location">
    <subcellularLocation>
        <location evidence="1">Cytoplasm</location>
    </subcellularLocation>
</comment>
<keyword evidence="4" id="KW-0902">Two-component regulatory system</keyword>
<feature type="domain" description="Response regulatory" evidence="10">
    <location>
        <begin position="3"/>
        <end position="120"/>
    </location>
</feature>
<keyword evidence="7" id="KW-0804">Transcription</keyword>
<keyword evidence="6" id="KW-0238">DNA-binding</keyword>
<keyword evidence="12" id="KW-1185">Reference proteome</keyword>
<dbReference type="SMART" id="SM00342">
    <property type="entry name" value="HTH_ARAC"/>
    <property type="match status" value="1"/>
</dbReference>
<evidence type="ECO:0000256" key="2">
    <source>
        <dbReference type="ARBA" id="ARBA00022490"/>
    </source>
</evidence>
<dbReference type="Pfam" id="PF12833">
    <property type="entry name" value="HTH_18"/>
    <property type="match status" value="1"/>
</dbReference>
<dbReference type="GO" id="GO:0005737">
    <property type="term" value="C:cytoplasm"/>
    <property type="evidence" value="ECO:0007669"/>
    <property type="project" value="UniProtKB-SubCell"/>
</dbReference>
<evidence type="ECO:0008006" key="13">
    <source>
        <dbReference type="Google" id="ProtNLM"/>
    </source>
</evidence>
<dbReference type="InterPro" id="IPR009057">
    <property type="entry name" value="Homeodomain-like_sf"/>
</dbReference>
<dbReference type="PROSITE" id="PS01124">
    <property type="entry name" value="HTH_ARAC_FAMILY_2"/>
    <property type="match status" value="1"/>
</dbReference>
<dbReference type="OrthoDB" id="342399at2"/>
<evidence type="ECO:0000256" key="4">
    <source>
        <dbReference type="ARBA" id="ARBA00023012"/>
    </source>
</evidence>
<evidence type="ECO:0000259" key="9">
    <source>
        <dbReference type="PROSITE" id="PS01124"/>
    </source>
</evidence>
<evidence type="ECO:0000259" key="10">
    <source>
        <dbReference type="PROSITE" id="PS50110"/>
    </source>
</evidence>
<dbReference type="GO" id="GO:0003700">
    <property type="term" value="F:DNA-binding transcription factor activity"/>
    <property type="evidence" value="ECO:0007669"/>
    <property type="project" value="InterPro"/>
</dbReference>
<dbReference type="SUPFAM" id="SSF46689">
    <property type="entry name" value="Homeodomain-like"/>
    <property type="match status" value="1"/>
</dbReference>
<keyword evidence="5" id="KW-0805">Transcription regulation</keyword>
<accession>A0A179T6N6</accession>
<dbReference type="PROSITE" id="PS50110">
    <property type="entry name" value="RESPONSE_REGULATORY"/>
    <property type="match status" value="1"/>
</dbReference>
<reference evidence="12" key="1">
    <citation type="submission" date="2016-04" db="EMBL/GenBank/DDBJ databases">
        <authorList>
            <person name="Lyu Z."/>
            <person name="Lyu W."/>
        </authorList>
    </citation>
    <scope>NUCLEOTIDE SEQUENCE [LARGE SCALE GENOMIC DNA]</scope>
    <source>
        <strain evidence="12">C44</strain>
    </source>
</reference>
<evidence type="ECO:0000256" key="8">
    <source>
        <dbReference type="PROSITE-ProRule" id="PRU00169"/>
    </source>
</evidence>
<gene>
    <name evidence="11" type="ORF">A6K24_02770</name>
</gene>
<feature type="modified residue" description="4-aspartylphosphate" evidence="8">
    <location>
        <position position="55"/>
    </location>
</feature>
<evidence type="ECO:0000256" key="1">
    <source>
        <dbReference type="ARBA" id="ARBA00004496"/>
    </source>
</evidence>
<dbReference type="Pfam" id="PF00072">
    <property type="entry name" value="Response_reg"/>
    <property type="match status" value="1"/>
</dbReference>
<dbReference type="STRING" id="152268.A6K24_02770"/>
<keyword evidence="2" id="KW-0963">Cytoplasm</keyword>
<proteinExistence type="predicted"/>
<dbReference type="RefSeq" id="WP_066325455.1">
    <property type="nucleotide sequence ID" value="NZ_LWSG01000001.1"/>
</dbReference>
<dbReference type="Gene3D" id="1.10.10.60">
    <property type="entry name" value="Homeodomain-like"/>
    <property type="match status" value="2"/>
</dbReference>
<dbReference type="Proteomes" id="UP000078534">
    <property type="component" value="Unassembled WGS sequence"/>
</dbReference>
<dbReference type="GO" id="GO:0000160">
    <property type="term" value="P:phosphorelay signal transduction system"/>
    <property type="evidence" value="ECO:0007669"/>
    <property type="project" value="UniProtKB-KW"/>
</dbReference>
<dbReference type="InterPro" id="IPR001789">
    <property type="entry name" value="Sig_transdc_resp-reg_receiver"/>
</dbReference>
<dbReference type="EMBL" id="LWSG01000001">
    <property type="protein sequence ID" value="OAS89491.1"/>
    <property type="molecule type" value="Genomic_DNA"/>
</dbReference>
<evidence type="ECO:0000313" key="12">
    <source>
        <dbReference type="Proteomes" id="UP000078534"/>
    </source>
</evidence>
<dbReference type="InterPro" id="IPR051552">
    <property type="entry name" value="HptR"/>
</dbReference>
<evidence type="ECO:0000313" key="11">
    <source>
        <dbReference type="EMBL" id="OAS89491.1"/>
    </source>
</evidence>
<dbReference type="InterPro" id="IPR018060">
    <property type="entry name" value="HTH_AraC"/>
</dbReference>
<evidence type="ECO:0000256" key="7">
    <source>
        <dbReference type="ARBA" id="ARBA00023163"/>
    </source>
</evidence>
<dbReference type="AlphaFoldDB" id="A0A179T6N6"/>
<sequence length="358" mass="41787">MSTLLIVDDEIWTRETVKAVIDLKSLKIEHIIEATNGEEAIEIMKTIRPDFVITDMKMPGIDGIRLLEVLEKEYPDLPVIVLSGYQDFVYTRQAIKSRVIEYLPKPVDETELNNALMKALFEKGKMEQQKMGYQLFAVTRPEIEELIEPFRHTITFSLKELNVSQFSNSIHQFLKGLDDELKQDTAFIFHLHQEFLLLLEEVMKVQKLSLEDLGLDRNQLSYQQNRTIEDELKTQLIIGEHVILKIVEISKQKTKINLDDIKQYIDDYFTSSNMSLEIIAKKYFVSKEYLTTAFKKRYGCNVTEYIISSRMEKAKELITTTTLQYKTIAEMIGYEDVSYFYRVFKKYYGTSPGGIRKS</sequence>
<evidence type="ECO:0000256" key="5">
    <source>
        <dbReference type="ARBA" id="ARBA00023015"/>
    </source>
</evidence>
<dbReference type="InterPro" id="IPR011006">
    <property type="entry name" value="CheY-like_superfamily"/>
</dbReference>
<dbReference type="GO" id="GO:0043565">
    <property type="term" value="F:sequence-specific DNA binding"/>
    <property type="evidence" value="ECO:0007669"/>
    <property type="project" value="InterPro"/>
</dbReference>
<name>A0A179T6N6_9BACI</name>
<keyword evidence="3 8" id="KW-0597">Phosphoprotein</keyword>
<dbReference type="PANTHER" id="PTHR42713">
    <property type="entry name" value="HISTIDINE KINASE-RELATED"/>
    <property type="match status" value="1"/>
</dbReference>
<dbReference type="SMART" id="SM00448">
    <property type="entry name" value="REC"/>
    <property type="match status" value="1"/>
</dbReference>
<dbReference type="PANTHER" id="PTHR42713:SF3">
    <property type="entry name" value="TRANSCRIPTIONAL REGULATORY PROTEIN HPTR"/>
    <property type="match status" value="1"/>
</dbReference>
<protein>
    <recommendedName>
        <fullName evidence="13">Response regulator</fullName>
    </recommendedName>
</protein>
<dbReference type="Gene3D" id="3.40.50.2300">
    <property type="match status" value="1"/>
</dbReference>
<evidence type="ECO:0000256" key="3">
    <source>
        <dbReference type="ARBA" id="ARBA00022553"/>
    </source>
</evidence>
<evidence type="ECO:0000256" key="6">
    <source>
        <dbReference type="ARBA" id="ARBA00023125"/>
    </source>
</evidence>
<organism evidence="11 12">
    <name type="scientific">Metabacillus litoralis</name>
    <dbReference type="NCBI Taxonomy" id="152268"/>
    <lineage>
        <taxon>Bacteria</taxon>
        <taxon>Bacillati</taxon>
        <taxon>Bacillota</taxon>
        <taxon>Bacilli</taxon>
        <taxon>Bacillales</taxon>
        <taxon>Bacillaceae</taxon>
        <taxon>Metabacillus</taxon>
    </lineage>
</organism>
<dbReference type="CDD" id="cd17536">
    <property type="entry name" value="REC_YesN-like"/>
    <property type="match status" value="1"/>
</dbReference>
<comment type="caution">
    <text evidence="11">The sequence shown here is derived from an EMBL/GenBank/DDBJ whole genome shotgun (WGS) entry which is preliminary data.</text>
</comment>
<feature type="domain" description="HTH araC/xylS-type" evidence="9">
    <location>
        <begin position="259"/>
        <end position="358"/>
    </location>
</feature>
<dbReference type="SUPFAM" id="SSF52172">
    <property type="entry name" value="CheY-like"/>
    <property type="match status" value="1"/>
</dbReference>